<comment type="caution">
    <text evidence="2">The sequence shown here is derived from an EMBL/GenBank/DDBJ whole genome shotgun (WGS) entry which is preliminary data.</text>
</comment>
<proteinExistence type="predicted"/>
<evidence type="ECO:0000313" key="3">
    <source>
        <dbReference type="Proteomes" id="UP000253570"/>
    </source>
</evidence>
<evidence type="ECO:0000313" key="2">
    <source>
        <dbReference type="EMBL" id="RCL73770.1"/>
    </source>
</evidence>
<dbReference type="Proteomes" id="UP000253570">
    <property type="component" value="Unassembled WGS sequence"/>
</dbReference>
<protein>
    <submittedName>
        <fullName evidence="2">SlyX protein</fullName>
    </submittedName>
</protein>
<dbReference type="AlphaFoldDB" id="A0A368DPK9"/>
<accession>A0A368DPK9</accession>
<sequence length="68" mass="7920">MENNIKKLEEITSFLQNEVSQMSDVIYSQQKDLINLKSEISKLKKIILELEDNLDSNLNDGNQKPPHY</sequence>
<organism evidence="2 3">
    <name type="scientific">PS1 clade bacterium</name>
    <dbReference type="NCBI Taxonomy" id="2175152"/>
    <lineage>
        <taxon>Bacteria</taxon>
        <taxon>Pseudomonadati</taxon>
        <taxon>Pseudomonadota</taxon>
        <taxon>Alphaproteobacteria</taxon>
        <taxon>PS1 clade</taxon>
    </lineage>
</organism>
<dbReference type="InterPro" id="IPR007236">
    <property type="entry name" value="SlyX"/>
</dbReference>
<gene>
    <name evidence="2" type="ORF">DBW71_03040</name>
</gene>
<name>A0A368DPK9_9PROT</name>
<evidence type="ECO:0000256" key="1">
    <source>
        <dbReference type="SAM" id="Coils"/>
    </source>
</evidence>
<dbReference type="Pfam" id="PF04102">
    <property type="entry name" value="SlyX"/>
    <property type="match status" value="1"/>
</dbReference>
<feature type="coiled-coil region" evidence="1">
    <location>
        <begin position="33"/>
        <end position="60"/>
    </location>
</feature>
<dbReference type="EMBL" id="QOQD01000005">
    <property type="protein sequence ID" value="RCL73770.1"/>
    <property type="molecule type" value="Genomic_DNA"/>
</dbReference>
<reference evidence="2 3" key="1">
    <citation type="journal article" date="2018" name="Microbiome">
        <title>Fine metagenomic profile of the Mediterranean stratified and mixed water columns revealed by assembly and recruitment.</title>
        <authorList>
            <person name="Haro-Moreno J.M."/>
            <person name="Lopez-Perez M."/>
            <person name="De La Torre J.R."/>
            <person name="Picazo A."/>
            <person name="Camacho A."/>
            <person name="Rodriguez-Valera F."/>
        </authorList>
    </citation>
    <scope>NUCLEOTIDE SEQUENCE [LARGE SCALE GENOMIC DNA]</scope>
    <source>
        <strain evidence="2">MED-G57</strain>
    </source>
</reference>
<keyword evidence="1" id="KW-0175">Coiled coil</keyword>